<dbReference type="EMBL" id="JAPEVG010000116">
    <property type="protein sequence ID" value="KAJ8482362.1"/>
    <property type="molecule type" value="Genomic_DNA"/>
</dbReference>
<dbReference type="Proteomes" id="UP001215151">
    <property type="component" value="Unassembled WGS sequence"/>
</dbReference>
<protein>
    <submittedName>
        <fullName evidence="2">Uncharacterized protein</fullName>
    </submittedName>
</protein>
<evidence type="ECO:0000313" key="2">
    <source>
        <dbReference type="EMBL" id="KAJ8482362.1"/>
    </source>
</evidence>
<feature type="region of interest" description="Disordered" evidence="1">
    <location>
        <begin position="48"/>
        <end position="102"/>
    </location>
</feature>
<gene>
    <name evidence="2" type="ORF">ONZ51_g5405</name>
</gene>
<dbReference type="AlphaFoldDB" id="A0AAD7TV53"/>
<organism evidence="2 3">
    <name type="scientific">Trametes cubensis</name>
    <dbReference type="NCBI Taxonomy" id="1111947"/>
    <lineage>
        <taxon>Eukaryota</taxon>
        <taxon>Fungi</taxon>
        <taxon>Dikarya</taxon>
        <taxon>Basidiomycota</taxon>
        <taxon>Agaricomycotina</taxon>
        <taxon>Agaricomycetes</taxon>
        <taxon>Polyporales</taxon>
        <taxon>Polyporaceae</taxon>
        <taxon>Trametes</taxon>
    </lineage>
</organism>
<comment type="caution">
    <text evidence="2">The sequence shown here is derived from an EMBL/GenBank/DDBJ whole genome shotgun (WGS) entry which is preliminary data.</text>
</comment>
<accession>A0AAD7TV53</accession>
<name>A0AAD7TV53_9APHY</name>
<feature type="compositionally biased region" description="Polar residues" evidence="1">
    <location>
        <begin position="85"/>
        <end position="102"/>
    </location>
</feature>
<proteinExistence type="predicted"/>
<reference evidence="2" key="1">
    <citation type="submission" date="2022-11" db="EMBL/GenBank/DDBJ databases">
        <title>Genome Sequence of Cubamyces cubensis.</title>
        <authorList>
            <person name="Buettner E."/>
        </authorList>
    </citation>
    <scope>NUCLEOTIDE SEQUENCE</scope>
    <source>
        <strain evidence="2">MPL-01</strain>
    </source>
</reference>
<evidence type="ECO:0000256" key="1">
    <source>
        <dbReference type="SAM" id="MobiDB-lite"/>
    </source>
</evidence>
<evidence type="ECO:0000313" key="3">
    <source>
        <dbReference type="Proteomes" id="UP001215151"/>
    </source>
</evidence>
<sequence>MPRRLPVTDWNFDTDADVPTLSYPPALSPNSHICCHSMFKPDALLAERRASSSSRRSINAGRTRPGKFRASSHSSVPQPRHRQDATGSPTIAHTMDATSPTTRHAYPAKLGWGDARYGKNCDCSKGSRCMLPWPTLLTLYAWNVASVSCAKASVIPTPAPRTSSHPISVTVSPSAETGAYTYIPRWRRQATHASGSTDGRVSNGDDDLGFCLGELLWHGFGIVSGKYGYIEGDNDGFTVVRIYKLIRLHVKHYISIDIVLFHFGELTSVNFTLNAVPVLFTIAASDYVPLALATDQPHIYDLKLDNVKHYPEHNNHKWELVDNELEFDLYLIGDVPNVWYLKLKHEYINRYYKWYLHEDIYDLILHENNLVLLSPHFELYPHLYLSPILLLQPCL</sequence>
<keyword evidence="3" id="KW-1185">Reference proteome</keyword>